<feature type="domain" description="Reverse transcriptase Ty1/copia-type" evidence="1">
    <location>
        <begin position="18"/>
        <end position="138"/>
    </location>
</feature>
<accession>A0AA35J363</accession>
<organism evidence="2 3">
    <name type="scientific">Saccharomyces kudriavzevii (strain ATCC MYA-4449 / AS 2.2408 / CBS 8840 / NBRC 1802 / NCYC 2889)</name>
    <name type="common">Yeast</name>
    <dbReference type="NCBI Taxonomy" id="226230"/>
    <lineage>
        <taxon>Eukaryota</taxon>
        <taxon>Fungi</taxon>
        <taxon>Dikarya</taxon>
        <taxon>Ascomycota</taxon>
        <taxon>Saccharomycotina</taxon>
        <taxon>Saccharomycetes</taxon>
        <taxon>Saccharomycetales</taxon>
        <taxon>Saccharomycetaceae</taxon>
        <taxon>Saccharomyces</taxon>
    </lineage>
</organism>
<protein>
    <recommendedName>
        <fullName evidence="1">Reverse transcriptase Ty1/copia-type domain-containing protein</fullName>
    </recommendedName>
</protein>
<dbReference type="EMBL" id="OX365907">
    <property type="protein sequence ID" value="CAI4047131.1"/>
    <property type="molecule type" value="Genomic_DNA"/>
</dbReference>
<dbReference type="Proteomes" id="UP001162087">
    <property type="component" value="Chromosome 12"/>
</dbReference>
<dbReference type="GeneID" id="80925973"/>
<proteinExistence type="predicted"/>
<gene>
    <name evidence="2" type="primary">SKDI12G4500</name>
    <name evidence="2" type="ORF">SKDI_12G4500</name>
</gene>
<dbReference type="Pfam" id="PF07727">
    <property type="entry name" value="RVT_2"/>
    <property type="match status" value="1"/>
</dbReference>
<reference evidence="2" key="1">
    <citation type="submission" date="2022-10" db="EMBL/GenBank/DDBJ databases">
        <authorList>
            <person name="Byrne P K."/>
        </authorList>
    </citation>
    <scope>NUCLEOTIDE SEQUENCE</scope>
    <source>
        <strain evidence="2">IFO1802</strain>
    </source>
</reference>
<evidence type="ECO:0000259" key="1">
    <source>
        <dbReference type="Pfam" id="PF07727"/>
    </source>
</evidence>
<sequence>MEVFDMKIKYNRTEIPDKLIIPTNTIFTKKRNGIYKARIVCRGDIQTPDTYNVIATESLNHNHIKIFLIANNRNMFMKTLDINHAFLYAKLEEEIYIPHPHDRRCVVKLNKALYGLKQSPKVWNDHLRQYLNSIGLEDNT</sequence>
<dbReference type="RefSeq" id="XP_056084003.1">
    <property type="nucleotide sequence ID" value="XM_056230044.1"/>
</dbReference>
<dbReference type="InterPro" id="IPR013103">
    <property type="entry name" value="RVT_2"/>
</dbReference>
<name>A0AA35J363_SACK1</name>
<evidence type="ECO:0000313" key="2">
    <source>
        <dbReference type="EMBL" id="CAI4047131.1"/>
    </source>
</evidence>
<evidence type="ECO:0000313" key="3">
    <source>
        <dbReference type="Proteomes" id="UP001162087"/>
    </source>
</evidence>
<dbReference type="AlphaFoldDB" id="A0AA35J363"/>
<keyword evidence="3" id="KW-1185">Reference proteome</keyword>